<evidence type="ECO:0000259" key="9">
    <source>
        <dbReference type="PROSITE" id="PS51829"/>
    </source>
</evidence>
<feature type="active site" description="Charge relay system" evidence="5">
    <location>
        <position position="156"/>
    </location>
</feature>
<dbReference type="OrthoDB" id="9792152at2"/>
<dbReference type="InterPro" id="IPR008979">
    <property type="entry name" value="Galactose-bd-like_sf"/>
</dbReference>
<dbReference type="InterPro" id="IPR023828">
    <property type="entry name" value="Peptidase_S8_Ser-AS"/>
</dbReference>
<dbReference type="InterPro" id="IPR002884">
    <property type="entry name" value="P_dom"/>
</dbReference>
<evidence type="ECO:0000256" key="4">
    <source>
        <dbReference type="ARBA" id="ARBA00022825"/>
    </source>
</evidence>
<dbReference type="Gene3D" id="2.60.120.380">
    <property type="match status" value="1"/>
</dbReference>
<keyword evidence="11" id="KW-1185">Reference proteome</keyword>
<dbReference type="SUPFAM" id="SSF49265">
    <property type="entry name" value="Fibronectin type III"/>
    <property type="match status" value="1"/>
</dbReference>
<proteinExistence type="inferred from homology"/>
<feature type="region of interest" description="Disordered" evidence="6">
    <location>
        <begin position="308"/>
        <end position="335"/>
    </location>
</feature>
<evidence type="ECO:0000256" key="5">
    <source>
        <dbReference type="PROSITE-ProRule" id="PRU01240"/>
    </source>
</evidence>
<keyword evidence="4 5" id="KW-0720">Serine protease</keyword>
<evidence type="ECO:0000256" key="1">
    <source>
        <dbReference type="ARBA" id="ARBA00022670"/>
    </source>
</evidence>
<dbReference type="PRINTS" id="PR00723">
    <property type="entry name" value="SUBTILISIN"/>
</dbReference>
<evidence type="ECO:0000256" key="3">
    <source>
        <dbReference type="ARBA" id="ARBA00022801"/>
    </source>
</evidence>
<gene>
    <name evidence="10" type="ORF">SAMN05443547_0722</name>
</gene>
<evidence type="ECO:0000256" key="6">
    <source>
        <dbReference type="SAM" id="MobiDB-lite"/>
    </source>
</evidence>
<feature type="signal peptide" evidence="7">
    <location>
        <begin position="1"/>
        <end position="19"/>
    </location>
</feature>
<sequence length="995" mass="105803">MIIRKLLFIFFSFSGFLFAQTKEDVQVITKDYDLGKLKTLQNLYEKKETEEKKTAYEAAKRNGWPITIKGEDGSFQELMKLTPDGFPIYYSTHNVAAARSTRTNFLNAGGGLGLSLDGEGMVARVWDGGTVRRTHNGFGGRVTTVDDLSGINYNDHATHVTGTIIAAPWNGLSAEIKGMAKNATARTFNWNNDESEAVSEVLNGMLVSNHSYGVPIGSGGSTLPAWIIGAYIEDSRIWDEITFSAPYYLPVISAGNDGANNNNPNPITQGTDKLIGNKTAKNTLIVANAQDATIASDGSLFSVIINSSSSQGPTDDRRIKPDITGNGTDLTSTVSTSSTLTNSNIATDTYSGTSMASPNVAGTLLLLQQHFKNVTSGFMKSSTLRGLVCHTADDAGDTGPDVRFGWGLLNAKKAAETISGNGLTSWISEEKLNQGQTNTMTVKSAGGVNNPLVISITWTDLPGIANNGDLGDNNSTPVLINDLDIRVTRNGSTVYYPWRLQSGPNSPALRNGDNFVDNIEVVRIDNPSAGDYVITVSHKGNLVTGSQNYSLIATGITSGFSLIPTSENVQLCNNQTATYTFSYKQSISGTTNFSAVGVPSGANVSISPSSLSANGIVTMTVSNLSSLTPGDYSIGIVGNNGTETETRTRFLKIYSSTFEPTTLTSPLDGLNGTLTSLSLNWESNPNAENYRIQVSTSSTFGTLVVNELTTDLNYIVSGLNEDTIYYWRVIPSNRCGVAPSSSVTVNNFRTGVVVCDNIFTATDFSNATIDVVENSTASVPIVVTGGITIADLNVTLDISHTWIGDMIITLTGPIEIGSPEIVLFYQPCIGNDSTYPDIQATLDDSGGAITCSTTSPVVSGVLEPIESLALVNGLVADGTWLLNVLDVGNQDGGIINSVTLNFCKVIPSVLSTTDNIFNSLKVYPNPAKGIVNIDLAGSVSGETVYELFDVQGRKVISKVSSNTVETLNIENLSGGIYLLTIENSGAKTTKKLIIN</sequence>
<dbReference type="EMBL" id="FRYK01000001">
    <property type="protein sequence ID" value="SHO72391.1"/>
    <property type="molecule type" value="Genomic_DNA"/>
</dbReference>
<dbReference type="STRING" id="416016.SAMN05443547_0722"/>
<feature type="domain" description="P/Homo B" evidence="9">
    <location>
        <begin position="753"/>
        <end position="915"/>
    </location>
</feature>
<dbReference type="Gene3D" id="2.60.40.10">
    <property type="entry name" value="Immunoglobulins"/>
    <property type="match status" value="1"/>
</dbReference>
<accession>A0A1M7ZU17</accession>
<dbReference type="SUPFAM" id="SSF49785">
    <property type="entry name" value="Galactose-binding domain-like"/>
    <property type="match status" value="2"/>
</dbReference>
<dbReference type="AlphaFoldDB" id="A0A1M7ZU17"/>
<dbReference type="InterPro" id="IPR015500">
    <property type="entry name" value="Peptidase_S8_subtilisin-rel"/>
</dbReference>
<evidence type="ECO:0000256" key="7">
    <source>
        <dbReference type="SAM" id="SignalP"/>
    </source>
</evidence>
<feature type="chain" id="PRO_5013042853" evidence="7">
    <location>
        <begin position="20"/>
        <end position="995"/>
    </location>
</feature>
<dbReference type="InterPro" id="IPR051048">
    <property type="entry name" value="Peptidase_S8/S53_subtilisin"/>
</dbReference>
<dbReference type="InterPro" id="IPR000209">
    <property type="entry name" value="Peptidase_S8/S53_dom"/>
</dbReference>
<feature type="active site" description="Charge relay system" evidence="5">
    <location>
        <position position="354"/>
    </location>
</feature>
<keyword evidence="3 5" id="KW-0378">Hydrolase</keyword>
<dbReference type="PROSITE" id="PS00138">
    <property type="entry name" value="SUBTILASE_SER"/>
    <property type="match status" value="1"/>
</dbReference>
<dbReference type="SUPFAM" id="SSF52743">
    <property type="entry name" value="Subtilisin-like"/>
    <property type="match status" value="1"/>
</dbReference>
<reference evidence="11" key="1">
    <citation type="submission" date="2016-12" db="EMBL/GenBank/DDBJ databases">
        <authorList>
            <person name="Varghese N."/>
            <person name="Submissions S."/>
        </authorList>
    </citation>
    <scope>NUCLEOTIDE SEQUENCE [LARGE SCALE GENOMIC DNA]</scope>
    <source>
        <strain evidence="11">DSM 18830</strain>
    </source>
</reference>
<dbReference type="Pfam" id="PF18962">
    <property type="entry name" value="Por_Secre_tail"/>
    <property type="match status" value="1"/>
</dbReference>
<keyword evidence="1 5" id="KW-0645">Protease</keyword>
<dbReference type="GO" id="GO:0006508">
    <property type="term" value="P:proteolysis"/>
    <property type="evidence" value="ECO:0007669"/>
    <property type="project" value="UniProtKB-KW"/>
</dbReference>
<dbReference type="PROSITE" id="PS50853">
    <property type="entry name" value="FN3"/>
    <property type="match status" value="1"/>
</dbReference>
<dbReference type="InterPro" id="IPR036852">
    <property type="entry name" value="Peptidase_S8/S53_dom_sf"/>
</dbReference>
<comment type="similarity">
    <text evidence="5">Belongs to the peptidase S8 family.</text>
</comment>
<evidence type="ECO:0000313" key="11">
    <source>
        <dbReference type="Proteomes" id="UP000184611"/>
    </source>
</evidence>
<dbReference type="PROSITE" id="PS51829">
    <property type="entry name" value="P_HOMO_B"/>
    <property type="match status" value="1"/>
</dbReference>
<dbReference type="InterPro" id="IPR013783">
    <property type="entry name" value="Ig-like_fold"/>
</dbReference>
<evidence type="ECO:0000313" key="10">
    <source>
        <dbReference type="EMBL" id="SHO72391.1"/>
    </source>
</evidence>
<organism evidence="10 11">
    <name type="scientific">Flavobacterium cucumis</name>
    <dbReference type="NCBI Taxonomy" id="416016"/>
    <lineage>
        <taxon>Bacteria</taxon>
        <taxon>Pseudomonadati</taxon>
        <taxon>Bacteroidota</taxon>
        <taxon>Flavobacteriia</taxon>
        <taxon>Flavobacteriales</taxon>
        <taxon>Flavobacteriaceae</taxon>
        <taxon>Flavobacterium</taxon>
    </lineage>
</organism>
<dbReference type="PANTHER" id="PTHR43399">
    <property type="entry name" value="SUBTILISIN-RELATED"/>
    <property type="match status" value="1"/>
</dbReference>
<dbReference type="InterPro" id="IPR036116">
    <property type="entry name" value="FN3_sf"/>
</dbReference>
<dbReference type="PANTHER" id="PTHR43399:SF5">
    <property type="entry name" value="PEPTIDASE S8 FAMILY WITH PROTEASE-ASSOCIATED DOMAIN"/>
    <property type="match status" value="1"/>
</dbReference>
<dbReference type="GO" id="GO:0004252">
    <property type="term" value="F:serine-type endopeptidase activity"/>
    <property type="evidence" value="ECO:0007669"/>
    <property type="project" value="UniProtKB-UniRule"/>
</dbReference>
<name>A0A1M7ZU17_9FLAO</name>
<dbReference type="Proteomes" id="UP000184611">
    <property type="component" value="Unassembled WGS sequence"/>
</dbReference>
<protein>
    <submittedName>
        <fullName evidence="10">Por secretion system C-terminal sorting domain-containing protein</fullName>
    </submittedName>
</protein>
<dbReference type="NCBIfam" id="TIGR04183">
    <property type="entry name" value="Por_Secre_tail"/>
    <property type="match status" value="1"/>
</dbReference>
<evidence type="ECO:0000259" key="8">
    <source>
        <dbReference type="PROSITE" id="PS50853"/>
    </source>
</evidence>
<dbReference type="CDD" id="cd00063">
    <property type="entry name" value="FN3"/>
    <property type="match status" value="1"/>
</dbReference>
<dbReference type="InterPro" id="IPR003961">
    <property type="entry name" value="FN3_dom"/>
</dbReference>
<dbReference type="InterPro" id="IPR026444">
    <property type="entry name" value="Secre_tail"/>
</dbReference>
<evidence type="ECO:0000256" key="2">
    <source>
        <dbReference type="ARBA" id="ARBA00022729"/>
    </source>
</evidence>
<keyword evidence="2 7" id="KW-0732">Signal</keyword>
<feature type="active site" description="Charge relay system" evidence="5">
    <location>
        <position position="127"/>
    </location>
</feature>
<feature type="domain" description="Fibronectin type-III" evidence="8">
    <location>
        <begin position="659"/>
        <end position="753"/>
    </location>
</feature>
<dbReference type="RefSeq" id="WP_073581460.1">
    <property type="nucleotide sequence ID" value="NZ_CBCSEA010000001.1"/>
</dbReference>
<dbReference type="Pfam" id="PF00082">
    <property type="entry name" value="Peptidase_S8"/>
    <property type="match status" value="1"/>
</dbReference>
<dbReference type="Gene3D" id="3.40.50.200">
    <property type="entry name" value="Peptidase S8/S53 domain"/>
    <property type="match status" value="1"/>
</dbReference>
<dbReference type="PROSITE" id="PS51892">
    <property type="entry name" value="SUBTILASE"/>
    <property type="match status" value="1"/>
</dbReference>
<dbReference type="Gene3D" id="2.60.120.260">
    <property type="entry name" value="Galactose-binding domain-like"/>
    <property type="match status" value="1"/>
</dbReference>